<feature type="transmembrane region" description="Helical" evidence="10">
    <location>
        <begin position="271"/>
        <end position="291"/>
    </location>
</feature>
<evidence type="ECO:0000256" key="5">
    <source>
        <dbReference type="ARBA" id="ARBA00022927"/>
    </source>
</evidence>
<feature type="transmembrane region" description="Helical" evidence="10">
    <location>
        <begin position="184"/>
        <end position="203"/>
    </location>
</feature>
<dbReference type="EMBL" id="PDNZ01000002">
    <property type="protein sequence ID" value="PWW82798.1"/>
    <property type="molecule type" value="Genomic_DNA"/>
</dbReference>
<feature type="transmembrane region" description="Helical" evidence="10">
    <location>
        <begin position="215"/>
        <end position="239"/>
    </location>
</feature>
<feature type="transmembrane region" description="Helical" evidence="10">
    <location>
        <begin position="368"/>
        <end position="390"/>
    </location>
</feature>
<evidence type="ECO:0000256" key="8">
    <source>
        <dbReference type="ARBA" id="ARBA00023136"/>
    </source>
</evidence>
<dbReference type="GO" id="GO:0043952">
    <property type="term" value="P:protein transport by the Sec complex"/>
    <property type="evidence" value="ECO:0007669"/>
    <property type="project" value="UniProtKB-UniRule"/>
</dbReference>
<dbReference type="InterPro" id="IPR023201">
    <property type="entry name" value="SecY_dom_sf"/>
</dbReference>
<feature type="transmembrane region" description="Helical" evidence="10">
    <location>
        <begin position="79"/>
        <end position="99"/>
    </location>
</feature>
<dbReference type="RefSeq" id="WP_110022515.1">
    <property type="nucleotide sequence ID" value="NZ_PDNZ01000002.1"/>
</dbReference>
<comment type="similarity">
    <text evidence="2 10 11">Belongs to the SecY/SEC61-alpha family.</text>
</comment>
<evidence type="ECO:0000256" key="4">
    <source>
        <dbReference type="ARBA" id="ARBA00022692"/>
    </source>
</evidence>
<evidence type="ECO:0000256" key="9">
    <source>
        <dbReference type="ARBA" id="ARBA00039733"/>
    </source>
</evidence>
<proteinExistence type="inferred from homology"/>
<dbReference type="PANTHER" id="PTHR10906">
    <property type="entry name" value="SECY/SEC61-ALPHA FAMILY MEMBER"/>
    <property type="match status" value="1"/>
</dbReference>
<comment type="function">
    <text evidence="10">The central subunit of the protein translocation channel SecYEG. Consists of two halves formed by TMs 1-5 and 6-10. These two domains form a lateral gate at the front which open onto the bilayer between TMs 2 and 7, and are clamped together by SecE at the back. The channel is closed by both a pore ring composed of hydrophobic SecY resides and a short helix (helix 2A) on the extracellular side of the membrane which forms a plug. The plug probably moves laterally to allow the channel to open. The ring and the pore may move independently.</text>
</comment>
<comment type="caution">
    <text evidence="12">The sequence shown here is derived from an EMBL/GenBank/DDBJ whole genome shotgun (WGS) entry which is preliminary data.</text>
</comment>
<dbReference type="SUPFAM" id="SSF103491">
    <property type="entry name" value="Preprotein translocase SecY subunit"/>
    <property type="match status" value="1"/>
</dbReference>
<name>A0A317T8D9_9CHLB</name>
<evidence type="ECO:0000256" key="3">
    <source>
        <dbReference type="ARBA" id="ARBA00022448"/>
    </source>
</evidence>
<evidence type="ECO:0000313" key="13">
    <source>
        <dbReference type="Proteomes" id="UP000246278"/>
    </source>
</evidence>
<keyword evidence="5 10" id="KW-0653">Protein transport</keyword>
<dbReference type="OrthoDB" id="9809248at2"/>
<dbReference type="FunFam" id="1.10.3370.10:FF:000001">
    <property type="entry name" value="Preprotein translocase subunit SecY"/>
    <property type="match status" value="1"/>
</dbReference>
<dbReference type="Proteomes" id="UP000246278">
    <property type="component" value="Unassembled WGS sequence"/>
</dbReference>
<reference evidence="13" key="1">
    <citation type="submission" date="2017-10" db="EMBL/GenBank/DDBJ databases">
        <authorList>
            <person name="Gaisin V.A."/>
            <person name="Rysina M.S."/>
            <person name="Grouzdev D.S."/>
        </authorList>
    </citation>
    <scope>NUCLEOTIDE SEQUENCE [LARGE SCALE GENOMIC DNA]</scope>
    <source>
        <strain evidence="13">V1</strain>
    </source>
</reference>
<evidence type="ECO:0000256" key="10">
    <source>
        <dbReference type="HAMAP-Rule" id="MF_01465"/>
    </source>
</evidence>
<dbReference type="HAMAP" id="MF_01465">
    <property type="entry name" value="SecY"/>
    <property type="match status" value="1"/>
</dbReference>
<accession>A0A317T8D9</accession>
<feature type="transmembrane region" description="Helical" evidence="10">
    <location>
        <begin position="311"/>
        <end position="333"/>
    </location>
</feature>
<dbReference type="Pfam" id="PF00344">
    <property type="entry name" value="SecY"/>
    <property type="match status" value="1"/>
</dbReference>
<comment type="subunit">
    <text evidence="10">Component of the Sec protein translocase complex. Heterotrimer consisting of SecY, SecE and SecG subunits. The heterotrimers can form oligomers, although 1 heterotrimer is thought to be able to translocate proteins. Interacts with the ribosome. Interacts with SecDF, and other proteins may be involved. Interacts with SecA.</text>
</comment>
<keyword evidence="3 10" id="KW-0813">Transport</keyword>
<feature type="transmembrane region" description="Helical" evidence="10">
    <location>
        <begin position="396"/>
        <end position="416"/>
    </location>
</feature>
<evidence type="ECO:0000256" key="2">
    <source>
        <dbReference type="ARBA" id="ARBA00005751"/>
    </source>
</evidence>
<feature type="transmembrane region" description="Helical" evidence="10">
    <location>
        <begin position="152"/>
        <end position="172"/>
    </location>
</feature>
<dbReference type="NCBIfam" id="TIGR00967">
    <property type="entry name" value="3a0501s007"/>
    <property type="match status" value="1"/>
</dbReference>
<protein>
    <recommendedName>
        <fullName evidence="9 10">Protein translocase subunit SecY</fullName>
    </recommendedName>
</protein>
<sequence>MKLTESLQNINKIPELRQRILYTLLLLIIYRIGSHITLPGVDASAISGASQTHASDLFGLFDLFVGGAFARASIFSLGIMPYISSAIIVQLLGAVTPYFQKLQKEGEEGRQKINQYTRYGTLLVASLQAWGVSVSLASPASFGRVVVPDPGFFFMFSTVLILTASTLFIMWLGEKITESGIGNGISLIIMIGILAGFPQSLIAEIQSVSLGSKNWIVEAVILALMVVIVAAVVVLTVGTRRIPVQHAKRVVGRKMYGGGTQYIPMRVNTAGVMPIIFAQSIMFLPSTFLSFFPESEIMQNVANVFAYDSWWYAVMFGSMIVFFTYFYTAIAFNPKEVADTMRRQGGFIPGVRPGKSTADFIDNILTRITLPGAISLAFIAVLPTFLTKFANVTPGFAQFFGGTSLLIIVGVGLDTLQQIESHLLMRHYDGFMKSGKVRGRR</sequence>
<dbReference type="InterPro" id="IPR030659">
    <property type="entry name" value="SecY_CS"/>
</dbReference>
<keyword evidence="7 10" id="KW-0811">Translocation</keyword>
<dbReference type="GO" id="GO:0005886">
    <property type="term" value="C:plasma membrane"/>
    <property type="evidence" value="ECO:0007669"/>
    <property type="project" value="UniProtKB-SubCell"/>
</dbReference>
<keyword evidence="4 10" id="KW-0812">Transmembrane</keyword>
<feature type="transmembrane region" description="Helical" evidence="10">
    <location>
        <begin position="119"/>
        <end position="140"/>
    </location>
</feature>
<evidence type="ECO:0000256" key="11">
    <source>
        <dbReference type="RuleBase" id="RU004349"/>
    </source>
</evidence>
<comment type="subcellular location">
    <subcellularLocation>
        <location evidence="10">Cell membrane</location>
        <topology evidence="10">Multi-pass membrane protein</topology>
    </subcellularLocation>
    <subcellularLocation>
        <location evidence="1">Membrane</location>
        <topology evidence="1">Multi-pass membrane protein</topology>
    </subcellularLocation>
</comment>
<keyword evidence="8 10" id="KW-0472">Membrane</keyword>
<evidence type="ECO:0000256" key="6">
    <source>
        <dbReference type="ARBA" id="ARBA00022989"/>
    </source>
</evidence>
<dbReference type="InterPro" id="IPR026593">
    <property type="entry name" value="SecY"/>
</dbReference>
<dbReference type="Gene3D" id="1.10.3370.10">
    <property type="entry name" value="SecY subunit domain"/>
    <property type="match status" value="1"/>
</dbReference>
<evidence type="ECO:0000256" key="7">
    <source>
        <dbReference type="ARBA" id="ARBA00023010"/>
    </source>
</evidence>
<dbReference type="GO" id="GO:0006605">
    <property type="term" value="P:protein targeting"/>
    <property type="evidence" value="ECO:0007669"/>
    <property type="project" value="UniProtKB-UniRule"/>
</dbReference>
<keyword evidence="13" id="KW-1185">Reference proteome</keyword>
<gene>
    <name evidence="10" type="primary">secY</name>
    <name evidence="12" type="ORF">CR164_03405</name>
</gene>
<evidence type="ECO:0000256" key="1">
    <source>
        <dbReference type="ARBA" id="ARBA00004141"/>
    </source>
</evidence>
<organism evidence="12 13">
    <name type="scientific">Prosthecochloris marina</name>
    <dbReference type="NCBI Taxonomy" id="2017681"/>
    <lineage>
        <taxon>Bacteria</taxon>
        <taxon>Pseudomonadati</taxon>
        <taxon>Chlorobiota</taxon>
        <taxon>Chlorobiia</taxon>
        <taxon>Chlorobiales</taxon>
        <taxon>Chlorobiaceae</taxon>
        <taxon>Prosthecochloris</taxon>
    </lineage>
</organism>
<dbReference type="PIRSF" id="PIRSF004557">
    <property type="entry name" value="SecY"/>
    <property type="match status" value="1"/>
</dbReference>
<dbReference type="InterPro" id="IPR002208">
    <property type="entry name" value="SecY/SEC61-alpha"/>
</dbReference>
<dbReference type="AlphaFoldDB" id="A0A317T8D9"/>
<keyword evidence="6 10" id="KW-1133">Transmembrane helix</keyword>
<dbReference type="PRINTS" id="PR00303">
    <property type="entry name" value="SECYTRNLCASE"/>
</dbReference>
<dbReference type="GO" id="GO:0065002">
    <property type="term" value="P:intracellular protein transmembrane transport"/>
    <property type="evidence" value="ECO:0007669"/>
    <property type="project" value="UniProtKB-UniRule"/>
</dbReference>
<dbReference type="PROSITE" id="PS00756">
    <property type="entry name" value="SECY_2"/>
    <property type="match status" value="1"/>
</dbReference>
<evidence type="ECO:0000313" key="12">
    <source>
        <dbReference type="EMBL" id="PWW82798.1"/>
    </source>
</evidence>
<feature type="transmembrane region" description="Helical" evidence="10">
    <location>
        <begin position="20"/>
        <end position="38"/>
    </location>
</feature>
<keyword evidence="10" id="KW-1003">Cell membrane</keyword>